<dbReference type="SUPFAM" id="SSF48371">
    <property type="entry name" value="ARM repeat"/>
    <property type="match status" value="1"/>
</dbReference>
<dbReference type="InParanoid" id="A2FLI0"/>
<dbReference type="Proteomes" id="UP000001542">
    <property type="component" value="Unassembled WGS sequence"/>
</dbReference>
<protein>
    <submittedName>
        <fullName evidence="1">Uncharacterized protein</fullName>
    </submittedName>
</protein>
<organism evidence="1 2">
    <name type="scientific">Trichomonas vaginalis (strain ATCC PRA-98 / G3)</name>
    <dbReference type="NCBI Taxonomy" id="412133"/>
    <lineage>
        <taxon>Eukaryota</taxon>
        <taxon>Metamonada</taxon>
        <taxon>Parabasalia</taxon>
        <taxon>Trichomonadida</taxon>
        <taxon>Trichomonadidae</taxon>
        <taxon>Trichomonas</taxon>
    </lineage>
</organism>
<keyword evidence="2" id="KW-1185">Reference proteome</keyword>
<dbReference type="AlphaFoldDB" id="A2FLI0"/>
<dbReference type="RefSeq" id="XP_001307160.1">
    <property type="nucleotide sequence ID" value="XM_001307159.1"/>
</dbReference>
<evidence type="ECO:0000313" key="1">
    <source>
        <dbReference type="EMBL" id="EAX94230.1"/>
    </source>
</evidence>
<evidence type="ECO:0000313" key="2">
    <source>
        <dbReference type="Proteomes" id="UP000001542"/>
    </source>
</evidence>
<dbReference type="EMBL" id="DS113869">
    <property type="protein sequence ID" value="EAX94230.1"/>
    <property type="molecule type" value="Genomic_DNA"/>
</dbReference>
<reference evidence="1" key="1">
    <citation type="submission" date="2006-10" db="EMBL/GenBank/DDBJ databases">
        <authorList>
            <person name="Amadeo P."/>
            <person name="Zhao Q."/>
            <person name="Wortman J."/>
            <person name="Fraser-Liggett C."/>
            <person name="Carlton J."/>
        </authorList>
    </citation>
    <scope>NUCLEOTIDE SEQUENCE</scope>
    <source>
        <strain evidence="1">G3</strain>
    </source>
</reference>
<gene>
    <name evidence="1" type="ORF">TVAG_001470</name>
</gene>
<dbReference type="KEGG" id="tva:4751957"/>
<reference evidence="1" key="2">
    <citation type="journal article" date="2007" name="Science">
        <title>Draft genome sequence of the sexually transmitted pathogen Trichomonas vaginalis.</title>
        <authorList>
            <person name="Carlton J.M."/>
            <person name="Hirt R.P."/>
            <person name="Silva J.C."/>
            <person name="Delcher A.L."/>
            <person name="Schatz M."/>
            <person name="Zhao Q."/>
            <person name="Wortman J.R."/>
            <person name="Bidwell S.L."/>
            <person name="Alsmark U.C.M."/>
            <person name="Besteiro S."/>
            <person name="Sicheritz-Ponten T."/>
            <person name="Noel C.J."/>
            <person name="Dacks J.B."/>
            <person name="Foster P.G."/>
            <person name="Simillion C."/>
            <person name="Van de Peer Y."/>
            <person name="Miranda-Saavedra D."/>
            <person name="Barton G.J."/>
            <person name="Westrop G.D."/>
            <person name="Mueller S."/>
            <person name="Dessi D."/>
            <person name="Fiori P.L."/>
            <person name="Ren Q."/>
            <person name="Paulsen I."/>
            <person name="Zhang H."/>
            <person name="Bastida-Corcuera F.D."/>
            <person name="Simoes-Barbosa A."/>
            <person name="Brown M.T."/>
            <person name="Hayes R.D."/>
            <person name="Mukherjee M."/>
            <person name="Okumura C.Y."/>
            <person name="Schneider R."/>
            <person name="Smith A.J."/>
            <person name="Vanacova S."/>
            <person name="Villalvazo M."/>
            <person name="Haas B.J."/>
            <person name="Pertea M."/>
            <person name="Feldblyum T.V."/>
            <person name="Utterback T.R."/>
            <person name="Shu C.L."/>
            <person name="Osoegawa K."/>
            <person name="de Jong P.J."/>
            <person name="Hrdy I."/>
            <person name="Horvathova L."/>
            <person name="Zubacova Z."/>
            <person name="Dolezal P."/>
            <person name="Malik S.B."/>
            <person name="Logsdon J.M. Jr."/>
            <person name="Henze K."/>
            <person name="Gupta A."/>
            <person name="Wang C.C."/>
            <person name="Dunne R.L."/>
            <person name="Upcroft J.A."/>
            <person name="Upcroft P."/>
            <person name="White O."/>
            <person name="Salzberg S.L."/>
            <person name="Tang P."/>
            <person name="Chiu C.-H."/>
            <person name="Lee Y.-S."/>
            <person name="Embley T.M."/>
            <person name="Coombs G.H."/>
            <person name="Mottram J.C."/>
            <person name="Tachezy J."/>
            <person name="Fraser-Liggett C.M."/>
            <person name="Johnson P.J."/>
        </authorList>
    </citation>
    <scope>NUCLEOTIDE SEQUENCE [LARGE SCALE GENOMIC DNA]</scope>
    <source>
        <strain evidence="1">G3</strain>
    </source>
</reference>
<dbReference type="InterPro" id="IPR016024">
    <property type="entry name" value="ARM-type_fold"/>
</dbReference>
<accession>A2FLI0</accession>
<dbReference type="VEuPathDB" id="TrichDB:TVAG_001470"/>
<sequence>MICDFSVQKIAELQEINTMQSKITIGIIYLTLVLNYSNWLATHWSSFEEFLNENISVEGNETLLIIFCNIIREMPVFFGFSIINFEHLIEIIQPLIISSNPDLRFTAIQALIRLHDVIQVTITGIILPILQLAPEISDDIISQCLYAVFKTLRTEYTFSEETAWEVANFVVPLFTDDDLDVVDGTLYIAIELQCLSAVIRDEMKDITIAGIERLLNSEDIALIANGIVHLADLLEVYPDEAVQTANEYSELIERTIFDSEHLYNAQISIVAAARLASNCQFSFTQRIIEVGVEYLNSTEPCLVATGADIFQVICPHLDPAAAHQIISNMFDIAKTCTDIPTVAKTLLNVGRIFFGFGKNMPEDIKQLGIDAMIDYISGNFEVLGGVPPETTDISVQLMVIMLNQMKFCLTKPGPEVPEIFRFTMSLLKMGDLIDEGVKYVCLRILWVMIRYDILEPDYIQMITDLTIEQFTTDLPIIFLREEAHMITLYIVKKLFTKEFIESKLDTIKQWWNYIYNNRQSTRPFAISMVQLIWVAVGQL</sequence>
<proteinExistence type="predicted"/>
<dbReference type="SMR" id="A2FLI0"/>
<name>A2FLI0_TRIV3</name>
<dbReference type="VEuPathDB" id="TrichDB:TVAGG3_0616550"/>